<name>A0ABN2B4E5_9ACTN</name>
<keyword evidence="4" id="KW-1185">Reference proteome</keyword>
<dbReference type="Pfam" id="PF04909">
    <property type="entry name" value="Amidohydro_2"/>
    <property type="match status" value="1"/>
</dbReference>
<evidence type="ECO:0000313" key="4">
    <source>
        <dbReference type="Proteomes" id="UP001500842"/>
    </source>
</evidence>
<dbReference type="SUPFAM" id="SSF51556">
    <property type="entry name" value="Metallo-dependent hydrolases"/>
    <property type="match status" value="1"/>
</dbReference>
<dbReference type="RefSeq" id="WP_181411071.1">
    <property type="nucleotide sequence ID" value="NZ_BAAAOR010000029.1"/>
</dbReference>
<evidence type="ECO:0000256" key="1">
    <source>
        <dbReference type="ARBA" id="ARBA00023239"/>
    </source>
</evidence>
<dbReference type="InterPro" id="IPR032466">
    <property type="entry name" value="Metal_Hydrolase"/>
</dbReference>
<dbReference type="Gene3D" id="3.20.20.140">
    <property type="entry name" value="Metal-dependent hydrolases"/>
    <property type="match status" value="1"/>
</dbReference>
<accession>A0ABN2B4E5</accession>
<dbReference type="PANTHER" id="PTHR21240:SF28">
    <property type="entry name" value="ISO-OROTATE DECARBOXYLASE (EUROFUNG)"/>
    <property type="match status" value="1"/>
</dbReference>
<dbReference type="InterPro" id="IPR032465">
    <property type="entry name" value="ACMSD"/>
</dbReference>
<feature type="domain" description="Amidohydrolase-related" evidence="2">
    <location>
        <begin position="141"/>
        <end position="402"/>
    </location>
</feature>
<gene>
    <name evidence="3" type="ORF">GCM10009788_39700</name>
</gene>
<comment type="caution">
    <text evidence="3">The sequence shown here is derived from an EMBL/GenBank/DDBJ whole genome shotgun (WGS) entry which is preliminary data.</text>
</comment>
<organism evidence="3 4">
    <name type="scientific">Nocardioides humi</name>
    <dbReference type="NCBI Taxonomy" id="449461"/>
    <lineage>
        <taxon>Bacteria</taxon>
        <taxon>Bacillati</taxon>
        <taxon>Actinomycetota</taxon>
        <taxon>Actinomycetes</taxon>
        <taxon>Propionibacteriales</taxon>
        <taxon>Nocardioidaceae</taxon>
        <taxon>Nocardioides</taxon>
    </lineage>
</organism>
<proteinExistence type="predicted"/>
<protein>
    <submittedName>
        <fullName evidence="3">Amidohydrolase family protein</fullName>
    </submittedName>
</protein>
<dbReference type="Proteomes" id="UP001500842">
    <property type="component" value="Unassembled WGS sequence"/>
</dbReference>
<sequence length="428" mass="47824">MSLDDYLEKKVREHGRGSAVSFIPEPDPEPLFCPIISVDDHCLEPANLFEDRMPAKFKDAAPFCKEMDDGAPWWHIEGARVPILLVNGASGRPMNEWAISAARLDEMRTAIWDPAARVHDMDLVGVWAQLCFPSLVWGFAGKRFSQMKDQELGLASLRAYNDWMIDEWCAAAPERYIPCQLPWLSDAEVAAQLIYENAARGFRSVSFSENPEPLGFPNVYSSTWDPFFKACEETGTVINLHVGSSGVSQVPTSDSAEEVTVALFPVSGLEALMDWVYSGVCLRFPKLKIALSEAGVSWVPMALERLARAYRQREGGGKGWPDDAPTPMDLVRRNFYFTSIEDPSAFQRLDLIGEDNVMVETDYPHYDSTWPDCQEMIRGEMQHLDPAVVRKVCFENAARVYNHPLPPEELIARSETGRAAALAEAAAV</sequence>
<dbReference type="PANTHER" id="PTHR21240">
    <property type="entry name" value="2-AMINO-3-CARBOXYLMUCONATE-6-SEMIALDEHYDE DECARBOXYLASE"/>
    <property type="match status" value="1"/>
</dbReference>
<evidence type="ECO:0000259" key="2">
    <source>
        <dbReference type="Pfam" id="PF04909"/>
    </source>
</evidence>
<keyword evidence="1" id="KW-0456">Lyase</keyword>
<evidence type="ECO:0000313" key="3">
    <source>
        <dbReference type="EMBL" id="GAA1532669.1"/>
    </source>
</evidence>
<dbReference type="EMBL" id="BAAAOR010000029">
    <property type="protein sequence ID" value="GAA1532669.1"/>
    <property type="molecule type" value="Genomic_DNA"/>
</dbReference>
<dbReference type="InterPro" id="IPR006680">
    <property type="entry name" value="Amidohydro-rel"/>
</dbReference>
<reference evidence="3 4" key="1">
    <citation type="journal article" date="2019" name="Int. J. Syst. Evol. Microbiol.">
        <title>The Global Catalogue of Microorganisms (GCM) 10K type strain sequencing project: providing services to taxonomists for standard genome sequencing and annotation.</title>
        <authorList>
            <consortium name="The Broad Institute Genomics Platform"/>
            <consortium name="The Broad Institute Genome Sequencing Center for Infectious Disease"/>
            <person name="Wu L."/>
            <person name="Ma J."/>
        </authorList>
    </citation>
    <scope>NUCLEOTIDE SEQUENCE [LARGE SCALE GENOMIC DNA]</scope>
    <source>
        <strain evidence="3 4">JCM 14942</strain>
    </source>
</reference>